<protein>
    <submittedName>
        <fullName evidence="1">Uncharacterized protein</fullName>
    </submittedName>
</protein>
<dbReference type="AlphaFoldDB" id="A0A194REJ5"/>
<name>A0A194REJ5_PAPMA</name>
<dbReference type="InParanoid" id="A0A194REJ5"/>
<organism evidence="1 2">
    <name type="scientific">Papilio machaon</name>
    <name type="common">Old World swallowtail butterfly</name>
    <dbReference type="NCBI Taxonomy" id="76193"/>
    <lineage>
        <taxon>Eukaryota</taxon>
        <taxon>Metazoa</taxon>
        <taxon>Ecdysozoa</taxon>
        <taxon>Arthropoda</taxon>
        <taxon>Hexapoda</taxon>
        <taxon>Insecta</taxon>
        <taxon>Pterygota</taxon>
        <taxon>Neoptera</taxon>
        <taxon>Endopterygota</taxon>
        <taxon>Lepidoptera</taxon>
        <taxon>Glossata</taxon>
        <taxon>Ditrysia</taxon>
        <taxon>Papilionoidea</taxon>
        <taxon>Papilionidae</taxon>
        <taxon>Papilioninae</taxon>
        <taxon>Papilio</taxon>
    </lineage>
</organism>
<sequence length="97" mass="11241">MFRLPFGERVDPMEEKRQARENTINSVITFCVLCAAIRIGEGSAAIRTNEHYTLYTFVKRFVHGVRRRHFYLSSAEIVVRKIAANIKMAEQIHTIDT</sequence>
<dbReference type="EMBL" id="KQ460297">
    <property type="protein sequence ID" value="KPJ16258.1"/>
    <property type="molecule type" value="Genomic_DNA"/>
</dbReference>
<evidence type="ECO:0000313" key="2">
    <source>
        <dbReference type="Proteomes" id="UP000053240"/>
    </source>
</evidence>
<proteinExistence type="predicted"/>
<evidence type="ECO:0000313" key="1">
    <source>
        <dbReference type="EMBL" id="KPJ16258.1"/>
    </source>
</evidence>
<gene>
    <name evidence="1" type="ORF">RR48_08263</name>
</gene>
<accession>A0A194REJ5</accession>
<reference evidence="1 2" key="1">
    <citation type="journal article" date="2015" name="Nat. Commun.">
        <title>Outbred genome sequencing and CRISPR/Cas9 gene editing in butterflies.</title>
        <authorList>
            <person name="Li X."/>
            <person name="Fan D."/>
            <person name="Zhang W."/>
            <person name="Liu G."/>
            <person name="Zhang L."/>
            <person name="Zhao L."/>
            <person name="Fang X."/>
            <person name="Chen L."/>
            <person name="Dong Y."/>
            <person name="Chen Y."/>
            <person name="Ding Y."/>
            <person name="Zhao R."/>
            <person name="Feng M."/>
            <person name="Zhu Y."/>
            <person name="Feng Y."/>
            <person name="Jiang X."/>
            <person name="Zhu D."/>
            <person name="Xiang H."/>
            <person name="Feng X."/>
            <person name="Li S."/>
            <person name="Wang J."/>
            <person name="Zhang G."/>
            <person name="Kronforst M.R."/>
            <person name="Wang W."/>
        </authorList>
    </citation>
    <scope>NUCLEOTIDE SEQUENCE [LARGE SCALE GENOMIC DNA]</scope>
    <source>
        <strain evidence="1">Ya'a_city_454_Pm</strain>
        <tissue evidence="1">Whole body</tissue>
    </source>
</reference>
<dbReference type="Proteomes" id="UP000053240">
    <property type="component" value="Unassembled WGS sequence"/>
</dbReference>
<keyword evidence="2" id="KW-1185">Reference proteome</keyword>